<comment type="caution">
    <text evidence="2">The sequence shown here is derived from an EMBL/GenBank/DDBJ whole genome shotgun (WGS) entry which is preliminary data.</text>
</comment>
<dbReference type="InterPro" id="IPR045598">
    <property type="entry name" value="DUF6457"/>
</dbReference>
<feature type="domain" description="DUF6457" evidence="1">
    <location>
        <begin position="5"/>
        <end position="85"/>
    </location>
</feature>
<reference evidence="2 3" key="1">
    <citation type="submission" date="2019-01" db="EMBL/GenBank/DDBJ databases">
        <title>Agromyces.</title>
        <authorList>
            <person name="Li J."/>
        </authorList>
    </citation>
    <scope>NUCLEOTIDE SEQUENCE [LARGE SCALE GENOMIC DNA]</scope>
    <source>
        <strain evidence="2 3">DSM 15934</strain>
    </source>
</reference>
<dbReference type="EMBL" id="SDPN01000105">
    <property type="protein sequence ID" value="RXZ66793.1"/>
    <property type="molecule type" value="Genomic_DNA"/>
</dbReference>
<sequence>MTDDSMTLEQWAARVAEALDLGADYPVDIELALDVARDAAHAVMRPAAPLTTLLVGIAAGRAGGDEEAVRRASAVVTALIAETSQAG</sequence>
<dbReference type="Pfam" id="PF20058">
    <property type="entry name" value="DUF6457"/>
    <property type="match status" value="1"/>
</dbReference>
<dbReference type="OrthoDB" id="4735656at2"/>
<evidence type="ECO:0000259" key="1">
    <source>
        <dbReference type="Pfam" id="PF20058"/>
    </source>
</evidence>
<dbReference type="RefSeq" id="WP_129522684.1">
    <property type="nucleotide sequence ID" value="NZ_SDPN01000105.1"/>
</dbReference>
<evidence type="ECO:0000313" key="3">
    <source>
        <dbReference type="Proteomes" id="UP000293865"/>
    </source>
</evidence>
<keyword evidence="3" id="KW-1185">Reference proteome</keyword>
<evidence type="ECO:0000313" key="2">
    <source>
        <dbReference type="EMBL" id="RXZ66793.1"/>
    </source>
</evidence>
<proteinExistence type="predicted"/>
<gene>
    <name evidence="2" type="ORF">ESP51_20410</name>
</gene>
<accession>A0A4Q2KSY9</accession>
<dbReference type="AlphaFoldDB" id="A0A4Q2KSY9"/>
<name>A0A4Q2KSY9_9MICO</name>
<protein>
    <submittedName>
        <fullName evidence="2">Molybdopterin-guanine dinucleotide biosynthesis protein MobA</fullName>
    </submittedName>
</protein>
<organism evidence="2 3">
    <name type="scientific">Agromyces albus</name>
    <dbReference type="NCBI Taxonomy" id="205332"/>
    <lineage>
        <taxon>Bacteria</taxon>
        <taxon>Bacillati</taxon>
        <taxon>Actinomycetota</taxon>
        <taxon>Actinomycetes</taxon>
        <taxon>Micrococcales</taxon>
        <taxon>Microbacteriaceae</taxon>
        <taxon>Agromyces</taxon>
    </lineage>
</organism>
<dbReference type="Proteomes" id="UP000293865">
    <property type="component" value="Unassembled WGS sequence"/>
</dbReference>